<dbReference type="PANTHER" id="PTHR45749:SF28">
    <property type="entry name" value="ZINC FINGER MYM-TYPE PROTEIN 1-LIKE-RELATED"/>
    <property type="match status" value="1"/>
</dbReference>
<feature type="region of interest" description="Disordered" evidence="1">
    <location>
        <begin position="378"/>
        <end position="457"/>
    </location>
</feature>
<dbReference type="EMBL" id="JAPTMU010000001">
    <property type="protein sequence ID" value="KAJ4949370.1"/>
    <property type="molecule type" value="Genomic_DNA"/>
</dbReference>
<dbReference type="InterPro" id="IPR012337">
    <property type="entry name" value="RNaseH-like_sf"/>
</dbReference>
<comment type="caution">
    <text evidence="2">The sequence shown here is derived from an EMBL/GenBank/DDBJ whole genome shotgun (WGS) entry which is preliminary data.</text>
</comment>
<feature type="compositionally biased region" description="Polar residues" evidence="1">
    <location>
        <begin position="433"/>
        <end position="446"/>
    </location>
</feature>
<protein>
    <recommendedName>
        <fullName evidence="4">DUF4371 domain-containing protein</fullName>
    </recommendedName>
</protein>
<dbReference type="SUPFAM" id="SSF53098">
    <property type="entry name" value="Ribonuclease H-like"/>
    <property type="match status" value="1"/>
</dbReference>
<dbReference type="Proteomes" id="UP001219934">
    <property type="component" value="Unassembled WGS sequence"/>
</dbReference>
<name>A0AAD6FUY2_9TELE</name>
<evidence type="ECO:0000313" key="3">
    <source>
        <dbReference type="Proteomes" id="UP001219934"/>
    </source>
</evidence>
<organism evidence="2 3">
    <name type="scientific">Pogonophryne albipinna</name>
    <dbReference type="NCBI Taxonomy" id="1090488"/>
    <lineage>
        <taxon>Eukaryota</taxon>
        <taxon>Metazoa</taxon>
        <taxon>Chordata</taxon>
        <taxon>Craniata</taxon>
        <taxon>Vertebrata</taxon>
        <taxon>Euteleostomi</taxon>
        <taxon>Actinopterygii</taxon>
        <taxon>Neopterygii</taxon>
        <taxon>Teleostei</taxon>
        <taxon>Neoteleostei</taxon>
        <taxon>Acanthomorphata</taxon>
        <taxon>Eupercaria</taxon>
        <taxon>Perciformes</taxon>
        <taxon>Notothenioidei</taxon>
        <taxon>Pogonophryne</taxon>
    </lineage>
</organism>
<accession>A0AAD6FUY2</accession>
<gene>
    <name evidence="2" type="ORF">JOQ06_020885</name>
</gene>
<feature type="compositionally biased region" description="Basic and acidic residues" evidence="1">
    <location>
        <begin position="517"/>
        <end position="533"/>
    </location>
</feature>
<feature type="region of interest" description="Disordered" evidence="1">
    <location>
        <begin position="515"/>
        <end position="535"/>
    </location>
</feature>
<evidence type="ECO:0000313" key="2">
    <source>
        <dbReference type="EMBL" id="KAJ4949370.1"/>
    </source>
</evidence>
<feature type="compositionally biased region" description="Acidic residues" evidence="1">
    <location>
        <begin position="409"/>
        <end position="430"/>
    </location>
</feature>
<dbReference type="PANTHER" id="PTHR45749">
    <property type="match status" value="1"/>
</dbReference>
<reference evidence="2" key="1">
    <citation type="submission" date="2022-11" db="EMBL/GenBank/DDBJ databases">
        <title>Chromosome-level genome of Pogonophryne albipinna.</title>
        <authorList>
            <person name="Jo E."/>
        </authorList>
    </citation>
    <scope>NUCLEOTIDE SEQUENCE</scope>
    <source>
        <strain evidence="2">SGF0006</strain>
        <tissue evidence="2">Muscle</tissue>
    </source>
</reference>
<dbReference type="AlphaFoldDB" id="A0AAD6FUY2"/>
<evidence type="ECO:0008006" key="4">
    <source>
        <dbReference type="Google" id="ProtNLM"/>
    </source>
</evidence>
<keyword evidence="3" id="KW-1185">Reference proteome</keyword>
<proteinExistence type="predicted"/>
<sequence>MGETIKEEISKAPFVALMLDETTDVSNAAQLSFVLRFVTDSGVKERFVKFEDVTGKKRAEDVAAMALGFLEEHGCMGKLVAQCYDGAAVMASGLNGVQAKVKEKIPQALFIHCYAHALNLVLSQGVVKMKECRIFFSHLSGLAAFFSRSPKRTQLLDEICQKRLPRVAPTRCNFASRLVCTVFEKKDALKDLFDYIVEHHEEFDDAAILSADGYLSNLGNFEFGFFLSTFNEIFAHADVLFDILQNKSFDMQFCLTRVEEFCICIEGQRDRFDQIYDETVQDTGLPTGRRAHGDSRSHYKKLHNGILENILNQVQNRFKDHEKLSFLSLLDPQQFTSFNSNFPETAFASLTESYGPHFDLSRLKTELSVMYDAASGSVPLPSGQLTVEGEGEPGPSSKAANEESRGEEAEVPVQEEVEDYESSSDEEEAAMDSQCQGQSEAPTQDATDTEPPVVVSESGKISIEVEAGNVAALRDEMQTLRNGWDAILSEASMVAKEMEVPPHFKKELCRERRRKRFHDETAEGTGQEDRPETTFRNTVFFTAMDHK</sequence>
<evidence type="ECO:0000256" key="1">
    <source>
        <dbReference type="SAM" id="MobiDB-lite"/>
    </source>
</evidence>